<evidence type="ECO:0000256" key="3">
    <source>
        <dbReference type="ARBA" id="ARBA00023170"/>
    </source>
</evidence>
<evidence type="ECO:0000256" key="6">
    <source>
        <dbReference type="SAM" id="SignalP"/>
    </source>
</evidence>
<dbReference type="SMART" id="SM00409">
    <property type="entry name" value="IG"/>
    <property type="match status" value="1"/>
</dbReference>
<dbReference type="InterPro" id="IPR036179">
    <property type="entry name" value="Ig-like_dom_sf"/>
</dbReference>
<dbReference type="Ensembl" id="ENSAMXT00005025058.1">
    <property type="protein sequence ID" value="ENSAMXP00005022684.1"/>
    <property type="gene ID" value="ENSAMXG00005011705.1"/>
</dbReference>
<evidence type="ECO:0000313" key="8">
    <source>
        <dbReference type="Ensembl" id="ENSAMXP00005022684.1"/>
    </source>
</evidence>
<organism evidence="8 9">
    <name type="scientific">Astyanax mexicanus</name>
    <name type="common">Blind cave fish</name>
    <name type="synonym">Astyanax fasciatus mexicanus</name>
    <dbReference type="NCBI Taxonomy" id="7994"/>
    <lineage>
        <taxon>Eukaryota</taxon>
        <taxon>Metazoa</taxon>
        <taxon>Chordata</taxon>
        <taxon>Craniata</taxon>
        <taxon>Vertebrata</taxon>
        <taxon>Euteleostomi</taxon>
        <taxon>Actinopterygii</taxon>
        <taxon>Neopterygii</taxon>
        <taxon>Teleostei</taxon>
        <taxon>Ostariophysi</taxon>
        <taxon>Characiformes</taxon>
        <taxon>Characoidei</taxon>
        <taxon>Acestrorhamphidae</taxon>
        <taxon>Acestrorhamphinae</taxon>
        <taxon>Astyanax</taxon>
    </lineage>
</organism>
<dbReference type="PANTHER" id="PTHR19367">
    <property type="entry name" value="T-CELL RECEPTOR ALPHA CHAIN V REGION"/>
    <property type="match status" value="1"/>
</dbReference>
<evidence type="ECO:0000256" key="4">
    <source>
        <dbReference type="ARBA" id="ARBA00023319"/>
    </source>
</evidence>
<keyword evidence="3" id="KW-0675">Receptor</keyword>
<dbReference type="AlphaFoldDB" id="A0A8B9JJT4"/>
<dbReference type="InterPro" id="IPR013106">
    <property type="entry name" value="Ig_V-set"/>
</dbReference>
<evidence type="ECO:0000256" key="1">
    <source>
        <dbReference type="ARBA" id="ARBA00022729"/>
    </source>
</evidence>
<accession>A0A8B9JJT4</accession>
<evidence type="ECO:0000256" key="5">
    <source>
        <dbReference type="ARBA" id="ARBA00043266"/>
    </source>
</evidence>
<dbReference type="PROSITE" id="PS50835">
    <property type="entry name" value="IG_LIKE"/>
    <property type="match status" value="1"/>
</dbReference>
<feature type="signal peptide" evidence="6">
    <location>
        <begin position="1"/>
        <end position="20"/>
    </location>
</feature>
<sequence length="235" mass="26829">VLKWLKFLKICCSVFTDCSGEERVEQPVRDVTRSEGTSVTLECNYQTSSTRPDLFWYIQRSHDFPKYILRRDTYSAGDNGTEFHERMSSAVQSNSQSTSVPLSIQKLSVRDSAVYYCALRPTVTSSHSPIIQKHAAPTGNTPNTHLLFYNDLTDTHIHSLFNFIHKQLTRFFKLRFKGRSPGLSECPHFGVSLHSALLLLCLEPYVCKWQVVSYVWKGFKFTTWKTPASSPVSTC</sequence>
<dbReference type="Gene3D" id="2.60.40.10">
    <property type="entry name" value="Immunoglobulins"/>
    <property type="match status" value="1"/>
</dbReference>
<keyword evidence="5" id="KW-1279">T cell receptor</keyword>
<protein>
    <submittedName>
        <fullName evidence="8">T-cell receptor alpha/delta variable 31.0</fullName>
    </submittedName>
</protein>
<feature type="domain" description="Ig-like" evidence="7">
    <location>
        <begin position="21"/>
        <end position="128"/>
    </location>
</feature>
<dbReference type="PANTHER" id="PTHR19367:SF18">
    <property type="entry name" value="T CELL RECEPTOR ALPHA VARIABLE 16"/>
    <property type="match status" value="1"/>
</dbReference>
<reference evidence="8" key="1">
    <citation type="submission" date="2025-08" db="UniProtKB">
        <authorList>
            <consortium name="Ensembl"/>
        </authorList>
    </citation>
    <scope>IDENTIFICATION</scope>
</reference>
<proteinExistence type="predicted"/>
<dbReference type="Proteomes" id="UP000694621">
    <property type="component" value="Unplaced"/>
</dbReference>
<dbReference type="InterPro" id="IPR051287">
    <property type="entry name" value="TCR_variable_region"/>
</dbReference>
<keyword evidence="5" id="KW-0391">Immunity</keyword>
<dbReference type="InterPro" id="IPR003599">
    <property type="entry name" value="Ig_sub"/>
</dbReference>
<evidence type="ECO:0000256" key="2">
    <source>
        <dbReference type="ARBA" id="ARBA00023130"/>
    </source>
</evidence>
<keyword evidence="4" id="KW-0393">Immunoglobulin domain</keyword>
<dbReference type="SUPFAM" id="SSF48726">
    <property type="entry name" value="Immunoglobulin"/>
    <property type="match status" value="1"/>
</dbReference>
<evidence type="ECO:0000259" key="7">
    <source>
        <dbReference type="PROSITE" id="PS50835"/>
    </source>
</evidence>
<dbReference type="GO" id="GO:0002250">
    <property type="term" value="P:adaptive immune response"/>
    <property type="evidence" value="ECO:0007669"/>
    <property type="project" value="UniProtKB-KW"/>
</dbReference>
<keyword evidence="2" id="KW-1064">Adaptive immunity</keyword>
<evidence type="ECO:0000313" key="9">
    <source>
        <dbReference type="Proteomes" id="UP000694621"/>
    </source>
</evidence>
<dbReference type="SMART" id="SM00406">
    <property type="entry name" value="IGv"/>
    <property type="match status" value="1"/>
</dbReference>
<name>A0A8B9JJT4_ASTMX</name>
<feature type="chain" id="PRO_5034853384" evidence="6">
    <location>
        <begin position="21"/>
        <end position="235"/>
    </location>
</feature>
<dbReference type="InterPro" id="IPR013783">
    <property type="entry name" value="Ig-like_fold"/>
</dbReference>
<dbReference type="GO" id="GO:0042101">
    <property type="term" value="C:T cell receptor complex"/>
    <property type="evidence" value="ECO:0007669"/>
    <property type="project" value="UniProtKB-KW"/>
</dbReference>
<dbReference type="Pfam" id="PF07686">
    <property type="entry name" value="V-set"/>
    <property type="match status" value="1"/>
</dbReference>
<keyword evidence="1 6" id="KW-0732">Signal</keyword>
<dbReference type="InterPro" id="IPR007110">
    <property type="entry name" value="Ig-like_dom"/>
</dbReference>